<dbReference type="PANTHER" id="PTHR34384:SF5">
    <property type="entry name" value="L-2,3-DIAMINOPROPANOATE--CITRATE LIGASE"/>
    <property type="match status" value="1"/>
</dbReference>
<comment type="pathway">
    <text evidence="1">Siderophore biosynthesis.</text>
</comment>
<evidence type="ECO:0000259" key="4">
    <source>
        <dbReference type="Pfam" id="PF06276"/>
    </source>
</evidence>
<comment type="caution">
    <text evidence="5">The sequence shown here is derived from an EMBL/GenBank/DDBJ whole genome shotgun (WGS) entry which is preliminary data.</text>
</comment>
<keyword evidence="6" id="KW-1185">Reference proteome</keyword>
<dbReference type="Gene3D" id="1.10.510.40">
    <property type="match status" value="1"/>
</dbReference>
<dbReference type="PANTHER" id="PTHR34384">
    <property type="entry name" value="L-2,3-DIAMINOPROPANOATE--CITRATE LIGASE"/>
    <property type="match status" value="1"/>
</dbReference>
<accession>A0ABU2NYF2</accession>
<protein>
    <submittedName>
        <fullName evidence="5">IucA/IucC family protein</fullName>
    </submittedName>
</protein>
<evidence type="ECO:0000256" key="1">
    <source>
        <dbReference type="ARBA" id="ARBA00004924"/>
    </source>
</evidence>
<organism evidence="5 6">
    <name type="scientific">Streptomyces hazeniae</name>
    <dbReference type="NCBI Taxonomy" id="3075538"/>
    <lineage>
        <taxon>Bacteria</taxon>
        <taxon>Bacillati</taxon>
        <taxon>Actinomycetota</taxon>
        <taxon>Actinomycetes</taxon>
        <taxon>Kitasatosporales</taxon>
        <taxon>Streptomycetaceae</taxon>
        <taxon>Streptomyces</taxon>
    </lineage>
</organism>
<feature type="domain" description="Aerobactin siderophore biosynthesis IucA/IucC-like C-terminal" evidence="4">
    <location>
        <begin position="406"/>
        <end position="561"/>
    </location>
</feature>
<feature type="domain" description="Aerobactin siderophore biosynthesis IucA/IucC N-terminal" evidence="3">
    <location>
        <begin position="147"/>
        <end position="380"/>
    </location>
</feature>
<evidence type="ECO:0000256" key="2">
    <source>
        <dbReference type="ARBA" id="ARBA00007832"/>
    </source>
</evidence>
<dbReference type="Proteomes" id="UP001183414">
    <property type="component" value="Unassembled WGS sequence"/>
</dbReference>
<dbReference type="InterPro" id="IPR037455">
    <property type="entry name" value="LucA/IucC-like"/>
</dbReference>
<dbReference type="Pfam" id="PF04183">
    <property type="entry name" value="IucA_IucC"/>
    <property type="match status" value="1"/>
</dbReference>
<dbReference type="Pfam" id="PF06276">
    <property type="entry name" value="FhuF"/>
    <property type="match status" value="1"/>
</dbReference>
<comment type="similarity">
    <text evidence="2">Belongs to the IucA/IucC family.</text>
</comment>
<dbReference type="InterPro" id="IPR007310">
    <property type="entry name" value="Aerobactin_biosyn_IucA/IucC_N"/>
</dbReference>
<proteinExistence type="inferred from homology"/>
<gene>
    <name evidence="5" type="ORF">RM572_23495</name>
</gene>
<evidence type="ECO:0000259" key="3">
    <source>
        <dbReference type="Pfam" id="PF04183"/>
    </source>
</evidence>
<reference evidence="6" key="1">
    <citation type="submission" date="2023-07" db="EMBL/GenBank/DDBJ databases">
        <title>30 novel species of actinomycetes from the DSMZ collection.</title>
        <authorList>
            <person name="Nouioui I."/>
        </authorList>
    </citation>
    <scope>NUCLEOTIDE SEQUENCE [LARGE SCALE GENOMIC DNA]</scope>
    <source>
        <strain evidence="6">DSM 42041</strain>
    </source>
</reference>
<evidence type="ECO:0000313" key="6">
    <source>
        <dbReference type="Proteomes" id="UP001183414"/>
    </source>
</evidence>
<dbReference type="EMBL" id="JAVREQ010000025">
    <property type="protein sequence ID" value="MDT0381730.1"/>
    <property type="molecule type" value="Genomic_DNA"/>
</dbReference>
<sequence>MLTRVLSALLREDVVGLRSRSARVDADDGRWLRLPAGPGRALLLPVRDDGFQSALAARLPLLRREPGGSFLTTVDDVLDALAELAAPEDRPGFDAFAAECRADLLARRLHAATRQELHARLADRYGPDPARWQGHAASLAFDALAARADHPVYPASRARVGLTEQHLLTWAPEFHRRFRLRWLALPAENVVRSAAPGHRHPDDGSEAAFGAGRTGLFTPDEADLTPLAAAVPRAWRRTHVLLPVHPLAVGPALREALDATGLSGRAAVLEEEHLPVVPTLSMRTVALTGHPGTHVKLPLPTSTLGLLNRRTLRPGTLRDGAACRRLLARVVRREPRFHGRILLADESQYASAGHELLTVLIRRQPPLGGDKVVVPLAALAAPAPDGRRVLDSLADRFHGGDVTALLDALLTLLLDWGVTLFGYGVALESHPQNVSLVLGGPCGGTRLLFKDNDGPRIRPDRLLRAHGDEDAARLPVFDDPRLLVTDDGALADLFTTVTVHLCAGAWAFAPGTEHNRLRRALTDLVRTRLTEAVDRLAVRDRDAAGVLRARLLHAPELPVKAMVTAGTLLTKARSGAADINKHYTTGPNYLLRKA</sequence>
<dbReference type="InterPro" id="IPR022770">
    <property type="entry name" value="IucA/IucC-like_C"/>
</dbReference>
<evidence type="ECO:0000313" key="5">
    <source>
        <dbReference type="EMBL" id="MDT0381730.1"/>
    </source>
</evidence>
<name>A0ABU2NYF2_9ACTN</name>